<dbReference type="RefSeq" id="WP_165096193.1">
    <property type="nucleotide sequence ID" value="NZ_CP049056.1"/>
</dbReference>
<protein>
    <submittedName>
        <fullName evidence="1">Uncharacterized protein</fullName>
    </submittedName>
</protein>
<sequence>MNKKKIVFYELNEVPSRIFDHFTLAFPNSAFARLNRHALRYETYTEDAGHLSPWVTWPTLHRGVTNEDHEISDFGMDLSHVNKEMPPIWDFLARQGCRVGMFGSLHTYPLPDNVEQYSFYVPDTFAAGPECFPSRYEAFQEFNLRMVGMNGRNAHSGIALREAIEFVRKAPGLGLRAATIGKLASQIASERINSKRVVRRRTSQVQIAFDFFLKALIADKPDASFFFTNHVASSMHRYWPAIFPQDYDELQYDDAWIEAWRNEIPFTMRETASQLSHLMEFVERSPDHLLVVASSMGQEAVQEKKKIESQVIISSMQRLMASLDMQPSDWHRRPSMIPQFNVYVTEESRARFLQNVGALSINGKGINIKELGEGIIRLGFGLVNQLKVSATYKGEAVDYTAFGFSNISLQDAAGANAYHIPQGVLLVYDPHKPGRGGTSTDSVSTTEVFPTIARNFELNTPSYLRGGFSL</sequence>
<gene>
    <name evidence="1" type="ORF">G5B40_05815</name>
</gene>
<proteinExistence type="predicted"/>
<accession>A0A7L5BUP9</accession>
<dbReference type="InterPro" id="IPR017850">
    <property type="entry name" value="Alkaline_phosphatase_core_sf"/>
</dbReference>
<evidence type="ECO:0000313" key="1">
    <source>
        <dbReference type="EMBL" id="QIE55011.1"/>
    </source>
</evidence>
<dbReference type="Proteomes" id="UP000503336">
    <property type="component" value="Chromosome"/>
</dbReference>
<reference evidence="1 2" key="1">
    <citation type="submission" date="2020-02" db="EMBL/GenBank/DDBJ databases">
        <title>complete genome sequence of Rhodobacteraceae bacterium.</title>
        <authorList>
            <person name="Park J."/>
            <person name="Kim Y.-S."/>
            <person name="Kim K.-H."/>
        </authorList>
    </citation>
    <scope>NUCLEOTIDE SEQUENCE [LARGE SCALE GENOMIC DNA]</scope>
    <source>
        <strain evidence="1 2">RR4-56</strain>
    </source>
</reference>
<name>A0A7L5BUP9_9RHOB</name>
<dbReference type="SUPFAM" id="SSF53649">
    <property type="entry name" value="Alkaline phosphatase-like"/>
    <property type="match status" value="1"/>
</dbReference>
<keyword evidence="2" id="KW-1185">Reference proteome</keyword>
<dbReference type="EMBL" id="CP049056">
    <property type="protein sequence ID" value="QIE55011.1"/>
    <property type="molecule type" value="Genomic_DNA"/>
</dbReference>
<dbReference type="KEGG" id="hdh:G5B40_05815"/>
<dbReference type="Gene3D" id="3.40.720.10">
    <property type="entry name" value="Alkaline Phosphatase, subunit A"/>
    <property type="match status" value="1"/>
</dbReference>
<organism evidence="1 2">
    <name type="scientific">Pikeienuella piscinae</name>
    <dbReference type="NCBI Taxonomy" id="2748098"/>
    <lineage>
        <taxon>Bacteria</taxon>
        <taxon>Pseudomonadati</taxon>
        <taxon>Pseudomonadota</taxon>
        <taxon>Alphaproteobacteria</taxon>
        <taxon>Rhodobacterales</taxon>
        <taxon>Paracoccaceae</taxon>
        <taxon>Pikeienuella</taxon>
    </lineage>
</organism>
<evidence type="ECO:0000313" key="2">
    <source>
        <dbReference type="Proteomes" id="UP000503336"/>
    </source>
</evidence>
<dbReference type="AlphaFoldDB" id="A0A7L5BUP9"/>